<dbReference type="Gene3D" id="6.10.250.330">
    <property type="match status" value="1"/>
</dbReference>
<dbReference type="AlphaFoldDB" id="A0A450WCT1"/>
<reference evidence="3" key="1">
    <citation type="submission" date="2019-02" db="EMBL/GenBank/DDBJ databases">
        <authorList>
            <person name="Gruber-Vodicka R. H."/>
            <person name="Seah K. B. B."/>
        </authorList>
    </citation>
    <scope>NUCLEOTIDE SEQUENCE</scope>
    <source>
        <strain evidence="3">BECK_S313</strain>
    </source>
</reference>
<dbReference type="NCBIfam" id="TIGR01552">
    <property type="entry name" value="phd_fam"/>
    <property type="match status" value="1"/>
</dbReference>
<dbReference type="InterPro" id="IPR006442">
    <property type="entry name" value="Antitoxin_Phd/YefM"/>
</dbReference>
<organism evidence="3">
    <name type="scientific">Candidatus Kentrum sp. LPFa</name>
    <dbReference type="NCBI Taxonomy" id="2126335"/>
    <lineage>
        <taxon>Bacteria</taxon>
        <taxon>Pseudomonadati</taxon>
        <taxon>Pseudomonadota</taxon>
        <taxon>Gammaproteobacteria</taxon>
        <taxon>Candidatus Kentrum</taxon>
    </lineage>
</organism>
<dbReference type="InterPro" id="IPR051405">
    <property type="entry name" value="phD/YefM_antitoxin"/>
</dbReference>
<dbReference type="SUPFAM" id="SSF143120">
    <property type="entry name" value="YefM-like"/>
    <property type="match status" value="1"/>
</dbReference>
<dbReference type="EMBL" id="CAADFK010000068">
    <property type="protein sequence ID" value="VFK14834.1"/>
    <property type="molecule type" value="Genomic_DNA"/>
</dbReference>
<comment type="similarity">
    <text evidence="1 2">Belongs to the phD/YefM antitoxin family.</text>
</comment>
<accession>A0A450WCT1</accession>
<dbReference type="PANTHER" id="PTHR33713:SF6">
    <property type="entry name" value="ANTITOXIN YEFM"/>
    <property type="match status" value="1"/>
</dbReference>
<dbReference type="PANTHER" id="PTHR33713">
    <property type="entry name" value="ANTITOXIN YAFN-RELATED"/>
    <property type="match status" value="1"/>
</dbReference>
<dbReference type="InterPro" id="IPR036165">
    <property type="entry name" value="YefM-like_sf"/>
</dbReference>
<proteinExistence type="inferred from homology"/>
<name>A0A450WCT1_9GAMM</name>
<evidence type="ECO:0000256" key="2">
    <source>
        <dbReference type="RuleBase" id="RU362080"/>
    </source>
</evidence>
<comment type="function">
    <text evidence="2">Antitoxin component of a type II toxin-antitoxin (TA) system.</text>
</comment>
<dbReference type="Gene3D" id="3.40.1620.10">
    <property type="entry name" value="YefM-like domain"/>
    <property type="match status" value="1"/>
</dbReference>
<evidence type="ECO:0000256" key="1">
    <source>
        <dbReference type="ARBA" id="ARBA00009981"/>
    </source>
</evidence>
<gene>
    <name evidence="3" type="ORF">BECKLPF1236B_GA0070989_10688</name>
</gene>
<protein>
    <recommendedName>
        <fullName evidence="2">Antitoxin</fullName>
    </recommendedName>
</protein>
<dbReference type="Pfam" id="PF02604">
    <property type="entry name" value="PhdYeFM_antitox"/>
    <property type="match status" value="1"/>
</dbReference>
<evidence type="ECO:0000313" key="3">
    <source>
        <dbReference type="EMBL" id="VFK14834.1"/>
    </source>
</evidence>
<sequence>MNKYQRQETMEAISYTVARANLSKTMEKVCFDHDPMIITRKRESPVVMISLEDYQAMEETAYLLRSPANAKHLLESIAELEAGKGIERELIE</sequence>